<dbReference type="PATRIC" id="fig|502682.8.peg.930"/>
<evidence type="ECO:0000313" key="1">
    <source>
        <dbReference type="EMBL" id="KLE33232.1"/>
    </source>
</evidence>
<proteinExistence type="predicted"/>
<dbReference type="EMBL" id="LBHC01000001">
    <property type="protein sequence ID" value="KLE33232.1"/>
    <property type="molecule type" value="Genomic_DNA"/>
</dbReference>
<comment type="caution">
    <text evidence="1">The sequence shown here is derived from an EMBL/GenBank/DDBJ whole genome shotgun (WGS) entry which is preliminary data.</text>
</comment>
<organism evidence="1 2">
    <name type="scientific">Aurantiacibacter gangjinensis</name>
    <dbReference type="NCBI Taxonomy" id="502682"/>
    <lineage>
        <taxon>Bacteria</taxon>
        <taxon>Pseudomonadati</taxon>
        <taxon>Pseudomonadota</taxon>
        <taxon>Alphaproteobacteria</taxon>
        <taxon>Sphingomonadales</taxon>
        <taxon>Erythrobacteraceae</taxon>
        <taxon>Aurantiacibacter</taxon>
    </lineage>
</organism>
<gene>
    <name evidence="1" type="ORF">AAW01_04550</name>
</gene>
<dbReference type="AlphaFoldDB" id="A0A0G9MR91"/>
<dbReference type="Proteomes" id="UP000053070">
    <property type="component" value="Unassembled WGS sequence"/>
</dbReference>
<dbReference type="STRING" id="502682.BMF35_a2335"/>
<keyword evidence="2" id="KW-1185">Reference proteome</keyword>
<protein>
    <submittedName>
        <fullName evidence="1">Uncharacterized protein</fullName>
    </submittedName>
</protein>
<reference evidence="1 2" key="1">
    <citation type="submission" date="2015-04" db="EMBL/GenBank/DDBJ databases">
        <title>The draft genome sequence of Erythrobacr gangjinensis K7-2.</title>
        <authorList>
            <person name="Zhuang L."/>
            <person name="Liu Y."/>
            <person name="Shao Z."/>
        </authorList>
    </citation>
    <scope>NUCLEOTIDE SEQUENCE [LARGE SCALE GENOMIC DNA]</scope>
    <source>
        <strain evidence="1 2">K7-2</strain>
    </source>
</reference>
<name>A0A0G9MR91_9SPHN</name>
<sequence>MLVALGAMQSACSTPDPTLRLDTNWIVQPAPAPAEPVRVESGDSVLRQTLHPEGAARLLGDVQHGTGEDDLLPDGSLLYLVNSPVAVVYCGLNLAEISTLNRIFLDSSNNQRCLVDADKDGSFESAFNARSPIEGLPIVNSRLPENRRAVEPPVAYEVVSPEAVGDNYWVEIEYQGRPLLYNRRNFGIQYGNAESDQRLSSWQYVSGEEFPASLSMMGATFTVLSEDESGLLIRIDRTMPRRAFSVIQTVTYGY</sequence>
<evidence type="ECO:0000313" key="2">
    <source>
        <dbReference type="Proteomes" id="UP000053070"/>
    </source>
</evidence>
<accession>A0A0G9MR91</accession>
<dbReference type="KEGG" id="egn:BMF35_a2335"/>